<reference evidence="1 2" key="1">
    <citation type="submission" date="2019-12" db="EMBL/GenBank/DDBJ databases">
        <title>Chromosome-level assembly of the Caenorhabditis remanei genome.</title>
        <authorList>
            <person name="Teterina A.A."/>
            <person name="Willis J.H."/>
            <person name="Phillips P.C."/>
        </authorList>
    </citation>
    <scope>NUCLEOTIDE SEQUENCE [LARGE SCALE GENOMIC DNA]</scope>
    <source>
        <strain evidence="1 2">PX506</strain>
        <tissue evidence="1">Whole organism</tissue>
    </source>
</reference>
<dbReference type="GeneID" id="9803310"/>
<proteinExistence type="predicted"/>
<accession>A0A6A5GXC8</accession>
<organism evidence="1 2">
    <name type="scientific">Caenorhabditis remanei</name>
    <name type="common">Caenorhabditis vulgaris</name>
    <dbReference type="NCBI Taxonomy" id="31234"/>
    <lineage>
        <taxon>Eukaryota</taxon>
        <taxon>Metazoa</taxon>
        <taxon>Ecdysozoa</taxon>
        <taxon>Nematoda</taxon>
        <taxon>Chromadorea</taxon>
        <taxon>Rhabditida</taxon>
        <taxon>Rhabditina</taxon>
        <taxon>Rhabditomorpha</taxon>
        <taxon>Rhabditoidea</taxon>
        <taxon>Rhabditidae</taxon>
        <taxon>Peloderinae</taxon>
        <taxon>Caenorhabditis</taxon>
    </lineage>
</organism>
<sequence length="332" mass="37430">MQNRFSLLEEEDKNQCTVAGIRDVTLGRVKDGNPVDYSIMFSSQNHGFKKEKVRDGLYKVDVLGGVIQDGTNHEYRKFGKELADYLIENEKTAVLISSYEMGHYLLDESDICESSTSFVLDNKEYFITVIENSHLKEYIPDILESEEFVYGLNVWLCLFDNKPVVADIETVEEEMTKLIRNLCELYNWKMNIEMLAGSSDECEVLWFEPQTTSEPEKLEMNSQEPTVLTFTPKQYSMKTNGVLIPTPLLSACNPHPKTLAFIPSPLHFIPVSTFNPAPTFTGPKFCSAHTAFPSNPAFTPSRDNPMFPPTLAAEILPSLSFVHSTADALALN</sequence>
<comment type="caution">
    <text evidence="1">The sequence shown here is derived from an EMBL/GenBank/DDBJ whole genome shotgun (WGS) entry which is preliminary data.</text>
</comment>
<dbReference type="Proteomes" id="UP000483820">
    <property type="component" value="Chromosome IV"/>
</dbReference>
<dbReference type="AlphaFoldDB" id="A0A6A5GXC8"/>
<dbReference type="RefSeq" id="XP_053585801.1">
    <property type="nucleotide sequence ID" value="XM_053731029.1"/>
</dbReference>
<dbReference type="CTD" id="9803310"/>
<protein>
    <submittedName>
        <fullName evidence="1">Uncharacterized protein</fullName>
    </submittedName>
</protein>
<dbReference type="KEGG" id="crq:GCK72_015636"/>
<gene>
    <name evidence="1" type="ORF">GCK72_015636</name>
</gene>
<name>A0A6A5GXC8_CAERE</name>
<evidence type="ECO:0000313" key="2">
    <source>
        <dbReference type="Proteomes" id="UP000483820"/>
    </source>
</evidence>
<dbReference type="EMBL" id="WUAV01000004">
    <property type="protein sequence ID" value="KAF1759175.1"/>
    <property type="molecule type" value="Genomic_DNA"/>
</dbReference>
<evidence type="ECO:0000313" key="1">
    <source>
        <dbReference type="EMBL" id="KAF1759175.1"/>
    </source>
</evidence>